<gene>
    <name evidence="5" type="ORF">CP49_27685</name>
</gene>
<reference evidence="5 6" key="1">
    <citation type="submission" date="2014-03" db="EMBL/GenBank/DDBJ databases">
        <title>Bradyrhizobium valentinum sp. nov., isolated from effective nodules of Lupinus mariae-josephae, a lupine endemic of basic-lime soils in Eastern Spain.</title>
        <authorList>
            <person name="Duran D."/>
            <person name="Rey L."/>
            <person name="Navarro A."/>
            <person name="Busquets A."/>
            <person name="Imperial J."/>
            <person name="Ruiz-Argueso T."/>
        </authorList>
    </citation>
    <scope>NUCLEOTIDE SEQUENCE [LARGE SCALE GENOMIC DNA]</scope>
    <source>
        <strain evidence="5 6">LmjM3</strain>
    </source>
</reference>
<dbReference type="PROSITE" id="PS00041">
    <property type="entry name" value="HTH_ARAC_FAMILY_1"/>
    <property type="match status" value="1"/>
</dbReference>
<comment type="caution">
    <text evidence="5">The sequence shown here is derived from an EMBL/GenBank/DDBJ whole genome shotgun (WGS) entry which is preliminary data.</text>
</comment>
<dbReference type="Gene3D" id="1.25.40.10">
    <property type="entry name" value="Tetratricopeptide repeat domain"/>
    <property type="match status" value="1"/>
</dbReference>
<dbReference type="GO" id="GO:0003700">
    <property type="term" value="F:DNA-binding transcription factor activity"/>
    <property type="evidence" value="ECO:0007669"/>
    <property type="project" value="InterPro"/>
</dbReference>
<proteinExistence type="predicted"/>
<evidence type="ECO:0000259" key="4">
    <source>
        <dbReference type="PROSITE" id="PS01124"/>
    </source>
</evidence>
<dbReference type="SUPFAM" id="SSF46689">
    <property type="entry name" value="Homeodomain-like"/>
    <property type="match status" value="1"/>
</dbReference>
<sequence length="392" mass="43073">MAKREASREAPIDRPDPPDRLLPADLMCALDWLRRNPDGDVSLGALSAVAGIRPRTLEAHFKEFLGTTPLAWVRNARLARARRELLDANDRTTVTGVALDAGFSQLGRFANAYRCRFGELPSQTLRAGRRVAASAAEIDDEALRLTWRAIPEAFAVAPDSNCIALELLEQAQQRAPEFALARALAAWCWAQRSAQHFGSDPAEDIDRARRLADRALALSPNDAMVLSLSAGALTLAHRVTEADRLIERAVAIEPTSAVAWVRRGWSSAYLGDSESALRELRTTLHLAPFEPIRHLALIGIGCAHFAAGRYERAAAWAKTGVEAFPQSFWAERVVIAAAASSGALAEARRRTRTLLRQDRNLTISVARRAWPFRPDFMDRLCHGLEIAGVPRA</sequence>
<keyword evidence="6" id="KW-1185">Reference proteome</keyword>
<dbReference type="OrthoDB" id="9793400at2"/>
<evidence type="ECO:0000313" key="5">
    <source>
        <dbReference type="EMBL" id="KRQ96723.1"/>
    </source>
</evidence>
<dbReference type="InterPro" id="IPR018062">
    <property type="entry name" value="HTH_AraC-typ_CS"/>
</dbReference>
<dbReference type="AlphaFoldDB" id="A0A0R3KD89"/>
<dbReference type="SUPFAM" id="SSF48452">
    <property type="entry name" value="TPR-like"/>
    <property type="match status" value="1"/>
</dbReference>
<keyword evidence="1" id="KW-0805">Transcription regulation</keyword>
<dbReference type="PANTHER" id="PTHR46796:SF12">
    <property type="entry name" value="HTH-TYPE DNA-BINDING TRANSCRIPTIONAL ACTIVATOR EUTR"/>
    <property type="match status" value="1"/>
</dbReference>
<evidence type="ECO:0000313" key="6">
    <source>
        <dbReference type="Proteomes" id="UP000051913"/>
    </source>
</evidence>
<dbReference type="EMBL" id="LLXX01000190">
    <property type="protein sequence ID" value="KRQ96723.1"/>
    <property type="molecule type" value="Genomic_DNA"/>
</dbReference>
<keyword evidence="3" id="KW-0804">Transcription</keyword>
<dbReference type="Pfam" id="PF12833">
    <property type="entry name" value="HTH_18"/>
    <property type="match status" value="1"/>
</dbReference>
<dbReference type="PROSITE" id="PS01124">
    <property type="entry name" value="HTH_ARAC_FAMILY_2"/>
    <property type="match status" value="1"/>
</dbReference>
<organism evidence="5 6">
    <name type="scientific">Bradyrhizobium valentinum</name>
    <dbReference type="NCBI Taxonomy" id="1518501"/>
    <lineage>
        <taxon>Bacteria</taxon>
        <taxon>Pseudomonadati</taxon>
        <taxon>Pseudomonadota</taxon>
        <taxon>Alphaproteobacteria</taxon>
        <taxon>Hyphomicrobiales</taxon>
        <taxon>Nitrobacteraceae</taxon>
        <taxon>Bradyrhizobium</taxon>
    </lineage>
</organism>
<evidence type="ECO:0000256" key="2">
    <source>
        <dbReference type="ARBA" id="ARBA00023125"/>
    </source>
</evidence>
<evidence type="ECO:0000256" key="1">
    <source>
        <dbReference type="ARBA" id="ARBA00023015"/>
    </source>
</evidence>
<dbReference type="GO" id="GO:0043565">
    <property type="term" value="F:sequence-specific DNA binding"/>
    <property type="evidence" value="ECO:0007669"/>
    <property type="project" value="InterPro"/>
</dbReference>
<dbReference type="STRING" id="1518501.CQ10_07965"/>
<feature type="domain" description="HTH araC/xylS-type" evidence="4">
    <location>
        <begin position="27"/>
        <end position="127"/>
    </location>
</feature>
<dbReference type="PANTHER" id="PTHR46796">
    <property type="entry name" value="HTH-TYPE TRANSCRIPTIONAL ACTIVATOR RHAS-RELATED"/>
    <property type="match status" value="1"/>
</dbReference>
<dbReference type="SMART" id="SM00342">
    <property type="entry name" value="HTH_ARAC"/>
    <property type="match status" value="1"/>
</dbReference>
<keyword evidence="2" id="KW-0238">DNA-binding</keyword>
<dbReference type="InterPro" id="IPR011990">
    <property type="entry name" value="TPR-like_helical_dom_sf"/>
</dbReference>
<dbReference type="InterPro" id="IPR050204">
    <property type="entry name" value="AraC_XylS_family_regulators"/>
</dbReference>
<name>A0A0R3KD89_9BRAD</name>
<dbReference type="Proteomes" id="UP000051913">
    <property type="component" value="Unassembled WGS sequence"/>
</dbReference>
<accession>A0A0R3KD89</accession>
<dbReference type="Gene3D" id="1.10.10.60">
    <property type="entry name" value="Homeodomain-like"/>
    <property type="match status" value="1"/>
</dbReference>
<evidence type="ECO:0000256" key="3">
    <source>
        <dbReference type="ARBA" id="ARBA00023163"/>
    </source>
</evidence>
<dbReference type="RefSeq" id="WP_057854552.1">
    <property type="nucleotide sequence ID" value="NZ_LLXX01000190.1"/>
</dbReference>
<protein>
    <recommendedName>
        <fullName evidence="4">HTH araC/xylS-type domain-containing protein</fullName>
    </recommendedName>
</protein>
<dbReference type="InterPro" id="IPR018060">
    <property type="entry name" value="HTH_AraC"/>
</dbReference>
<dbReference type="InterPro" id="IPR009057">
    <property type="entry name" value="Homeodomain-like_sf"/>
</dbReference>